<protein>
    <recommendedName>
        <fullName evidence="5">SANTA domain-containing protein</fullName>
    </recommendedName>
</protein>
<proteinExistence type="predicted"/>
<reference evidence="3 4" key="1">
    <citation type="submission" date="2017-06" db="EMBL/GenBank/DDBJ databases">
        <title>A platform for efficient transgenesis in Macrostomum lignano, a flatworm model organism for stem cell research.</title>
        <authorList>
            <person name="Berezikov E."/>
        </authorList>
    </citation>
    <scope>NUCLEOTIDE SEQUENCE [LARGE SCALE GENOMIC DNA]</scope>
    <source>
        <strain evidence="3">DV1</strain>
        <tissue evidence="3">Whole organism</tissue>
    </source>
</reference>
<keyword evidence="4" id="KW-1185">Reference proteome</keyword>
<organism evidence="3 4">
    <name type="scientific">Macrostomum lignano</name>
    <dbReference type="NCBI Taxonomy" id="282301"/>
    <lineage>
        <taxon>Eukaryota</taxon>
        <taxon>Metazoa</taxon>
        <taxon>Spiralia</taxon>
        <taxon>Lophotrochozoa</taxon>
        <taxon>Platyhelminthes</taxon>
        <taxon>Rhabditophora</taxon>
        <taxon>Macrostomorpha</taxon>
        <taxon>Macrostomida</taxon>
        <taxon>Macrostomidae</taxon>
        <taxon>Macrostomum</taxon>
    </lineage>
</organism>
<dbReference type="EMBL" id="NIVC01003691">
    <property type="protein sequence ID" value="PAA50221.1"/>
    <property type="molecule type" value="Genomic_DNA"/>
</dbReference>
<accession>A0A267DLR4</accession>
<name>A0A267DLR4_9PLAT</name>
<dbReference type="Proteomes" id="UP000215902">
    <property type="component" value="Unassembled WGS sequence"/>
</dbReference>
<feature type="chain" id="PRO_5013102878" description="SANTA domain-containing protein" evidence="2">
    <location>
        <begin position="19"/>
        <end position="335"/>
    </location>
</feature>
<evidence type="ECO:0008006" key="5">
    <source>
        <dbReference type="Google" id="ProtNLM"/>
    </source>
</evidence>
<evidence type="ECO:0000313" key="3">
    <source>
        <dbReference type="EMBL" id="PAA50221.1"/>
    </source>
</evidence>
<keyword evidence="2" id="KW-0732">Signal</keyword>
<feature type="region of interest" description="Disordered" evidence="1">
    <location>
        <begin position="187"/>
        <end position="335"/>
    </location>
</feature>
<gene>
    <name evidence="3" type="ORF">BOX15_Mlig009558g1</name>
</gene>
<feature type="compositionally biased region" description="Polar residues" evidence="1">
    <location>
        <begin position="191"/>
        <end position="202"/>
    </location>
</feature>
<feature type="compositionally biased region" description="Basic and acidic residues" evidence="1">
    <location>
        <begin position="245"/>
        <end position="254"/>
    </location>
</feature>
<comment type="caution">
    <text evidence="3">The sequence shown here is derived from an EMBL/GenBank/DDBJ whole genome shotgun (WGS) entry which is preliminary data.</text>
</comment>
<feature type="compositionally biased region" description="Polar residues" evidence="1">
    <location>
        <begin position="288"/>
        <end position="304"/>
    </location>
</feature>
<feature type="signal peptide" evidence="2">
    <location>
        <begin position="1"/>
        <end position="18"/>
    </location>
</feature>
<feature type="non-terminal residue" evidence="3">
    <location>
        <position position="1"/>
    </location>
</feature>
<sequence>ILSSLASLLSFMMNDLQASQCSLSALSDAESRIILRRWCPLIGTSIQVVGLVNNDSDLTAPLQNQTQSQAAICTSAAIEYIHQGGRVVIDKNKVAYELIGLPMRSIGELWASLDLGSAEQQLKQPSDKFFDACSVSLSESWPRLAATMDDDVADYTTTADCAQSGDNLLNEVTQRLNSDTAAAKSAELVNEASTTESPTASPVITPPAAPLGSKMARKRARWQASRQEATIDLSSRTKSSSRRGGGSEERQDSRTRKKRHLASNETPTTPQPPTPQPLMAKRRESLRRQCQASASPLPIESSSALAALRRRYGFFAGPGRRSRQKSRRNTMPSRV</sequence>
<evidence type="ECO:0000256" key="2">
    <source>
        <dbReference type="SAM" id="SignalP"/>
    </source>
</evidence>
<evidence type="ECO:0000313" key="4">
    <source>
        <dbReference type="Proteomes" id="UP000215902"/>
    </source>
</evidence>
<dbReference type="AlphaFoldDB" id="A0A267DLR4"/>
<evidence type="ECO:0000256" key="1">
    <source>
        <dbReference type="SAM" id="MobiDB-lite"/>
    </source>
</evidence>